<protein>
    <submittedName>
        <fullName evidence="1">ORF97</fullName>
    </submittedName>
</protein>
<organism evidence="1">
    <name type="scientific">Pieris brassicae granulosis virus</name>
    <name type="common">PbGV</name>
    <name type="synonym">Pieris brassicae granulovirus</name>
    <dbReference type="NCBI Taxonomy" id="10465"/>
    <lineage>
        <taxon>Viruses</taxon>
        <taxon>Viruses incertae sedis</taxon>
        <taxon>Naldaviricetes</taxon>
        <taxon>Lefavirales</taxon>
        <taxon>Baculoviridae</taxon>
        <taxon>Betabaculovirus</taxon>
        <taxon>Betabaculovirus arrapae</taxon>
    </lineage>
</organism>
<name>A0A7G9U8S0_GVPB</name>
<dbReference type="EMBL" id="MN750572">
    <property type="protein sequence ID" value="QNN89501.1"/>
    <property type="molecule type" value="Genomic_DNA"/>
</dbReference>
<reference evidence="1" key="1">
    <citation type="submission" date="2019-11" db="EMBL/GenBank/DDBJ databases">
        <title>Studies on the baculoviruses infecting the caterpillars, Spilarctia obliqua Walker (Erebidae) and Pieris brassicae Linn. (Pieridae) (Insecta: Lepidoptera).</title>
        <authorList>
            <person name="Paul S."/>
            <person name="Arumugaperumal A."/>
            <person name="Sathiya Balasingh Thangapandi E.J.J."/>
            <person name="Sarjubala Devi H."/>
            <person name="Johnson T."/>
            <person name="Maisnam S."/>
            <person name="Krishnavel S."/>
            <person name="Soman Syamala S."/>
            <person name="Ramamoorthy S."/>
            <person name="Karthikeyan R."/>
            <person name="Subburaman C."/>
            <person name="Jeyaprakash R."/>
            <person name="Azhaguchamy M."/>
            <person name="Ramaiyer V."/>
            <person name="Sivasubramaniam S."/>
        </authorList>
    </citation>
    <scope>NUCLEOTIDE SEQUENCE</scope>
    <source>
        <strain evidence="1">Manipur</strain>
    </source>
</reference>
<accession>A0A7G9U8S0</accession>
<evidence type="ECO:0000313" key="1">
    <source>
        <dbReference type="EMBL" id="QNN89501.1"/>
    </source>
</evidence>
<sequence>MKLHNMERISFRRIKNNQIVNIVREMLHAHNYLSKTKIKQKVIDEFYNVNNKVQSETATLINKTFEIMLNNETVDKLLNQSFYKNCRLTNIVLLVVAKSTWY</sequence>
<proteinExistence type="predicted"/>
<organismHost>
    <name type="scientific">Pieris brassicae</name>
    <name type="common">White butterfly</name>
    <name type="synonym">Large white butterfly</name>
    <dbReference type="NCBI Taxonomy" id="7116"/>
</organismHost>